<feature type="compositionally biased region" description="Acidic residues" evidence="1">
    <location>
        <begin position="124"/>
        <end position="133"/>
    </location>
</feature>
<evidence type="ECO:0000313" key="4">
    <source>
        <dbReference type="WBParaSite" id="SVE_0123400.1"/>
    </source>
</evidence>
<reference evidence="3" key="1">
    <citation type="submission" date="2014-07" db="EMBL/GenBank/DDBJ databases">
        <authorList>
            <person name="Martin A.A"/>
            <person name="De Silva N."/>
        </authorList>
    </citation>
    <scope>NUCLEOTIDE SEQUENCE</scope>
</reference>
<organism evidence="3 4">
    <name type="scientific">Strongyloides venezuelensis</name>
    <name type="common">Threadworm</name>
    <dbReference type="NCBI Taxonomy" id="75913"/>
    <lineage>
        <taxon>Eukaryota</taxon>
        <taxon>Metazoa</taxon>
        <taxon>Ecdysozoa</taxon>
        <taxon>Nematoda</taxon>
        <taxon>Chromadorea</taxon>
        <taxon>Rhabditida</taxon>
        <taxon>Tylenchina</taxon>
        <taxon>Panagrolaimomorpha</taxon>
        <taxon>Strongyloidoidea</taxon>
        <taxon>Strongyloididae</taxon>
        <taxon>Strongyloides</taxon>
    </lineage>
</organism>
<accession>A0A0K0EXI0</accession>
<keyword evidence="3" id="KW-1185">Reference proteome</keyword>
<evidence type="ECO:0000256" key="2">
    <source>
        <dbReference type="SAM" id="SignalP"/>
    </source>
</evidence>
<feature type="chain" id="PRO_5005329084" evidence="2">
    <location>
        <begin position="27"/>
        <end position="187"/>
    </location>
</feature>
<dbReference type="AlphaFoldDB" id="A0A0K0EXI0"/>
<dbReference type="WBParaSite" id="SVE_0123400.1">
    <property type="protein sequence ID" value="SVE_0123400.1"/>
    <property type="gene ID" value="SVE_0123400"/>
</dbReference>
<proteinExistence type="predicted"/>
<sequence length="187" mass="21397">MYDKRLAFKILLYLTIALIITLLSESHPPDEIDENTDVPYQSVVDDITMVTDIHRHNNYVVKRETEDESQRKSSNENLIHDSTGDSESEENQVNNESTVENEENEGGGKEANFEDDGDKNSDIENQDQTESEEEQMKNEDFSKNNVEGRVNREKRVNKAGSSHKTRPSLNRLTNYKNKGNSENTNSN</sequence>
<reference evidence="4" key="2">
    <citation type="submission" date="2015-08" db="UniProtKB">
        <authorList>
            <consortium name="WormBaseParasite"/>
        </authorList>
    </citation>
    <scope>IDENTIFICATION</scope>
</reference>
<keyword evidence="2" id="KW-0732">Signal</keyword>
<feature type="compositionally biased region" description="Basic and acidic residues" evidence="1">
    <location>
        <begin position="106"/>
        <end position="122"/>
    </location>
</feature>
<evidence type="ECO:0000256" key="1">
    <source>
        <dbReference type="SAM" id="MobiDB-lite"/>
    </source>
</evidence>
<feature type="signal peptide" evidence="2">
    <location>
        <begin position="1"/>
        <end position="26"/>
    </location>
</feature>
<feature type="compositionally biased region" description="Polar residues" evidence="1">
    <location>
        <begin position="167"/>
        <end position="187"/>
    </location>
</feature>
<feature type="region of interest" description="Disordered" evidence="1">
    <location>
        <begin position="58"/>
        <end position="187"/>
    </location>
</feature>
<feature type="compositionally biased region" description="Basic residues" evidence="1">
    <location>
        <begin position="157"/>
        <end position="166"/>
    </location>
</feature>
<name>A0A0K0EXI0_STRVS</name>
<protein>
    <submittedName>
        <fullName evidence="4">Uncharacterized protein</fullName>
    </submittedName>
</protein>
<dbReference type="Proteomes" id="UP000035680">
    <property type="component" value="Unassembled WGS sequence"/>
</dbReference>
<evidence type="ECO:0000313" key="3">
    <source>
        <dbReference type="Proteomes" id="UP000035680"/>
    </source>
</evidence>
<feature type="compositionally biased region" description="Basic and acidic residues" evidence="1">
    <location>
        <begin position="61"/>
        <end position="83"/>
    </location>
</feature>